<evidence type="ECO:0000256" key="1">
    <source>
        <dbReference type="SAM" id="Phobius"/>
    </source>
</evidence>
<evidence type="ECO:0000313" key="3">
    <source>
        <dbReference type="Proteomes" id="UP000254597"/>
    </source>
</evidence>
<reference evidence="2 3" key="1">
    <citation type="submission" date="2018-06" db="EMBL/GenBank/DDBJ databases">
        <authorList>
            <consortium name="Pathogen Informatics"/>
            <person name="Doyle S."/>
        </authorList>
    </citation>
    <scope>NUCLEOTIDE SEQUENCE [LARGE SCALE GENOMIC DNA]</scope>
    <source>
        <strain evidence="2 3">NCTC10252</strain>
    </source>
</reference>
<keyword evidence="1" id="KW-0812">Transmembrane</keyword>
<proteinExistence type="predicted"/>
<keyword evidence="1" id="KW-0472">Membrane</keyword>
<protein>
    <submittedName>
        <fullName evidence="2">Uncharacterized protein</fullName>
    </submittedName>
</protein>
<dbReference type="Proteomes" id="UP000254597">
    <property type="component" value="Unassembled WGS sequence"/>
</dbReference>
<organism evidence="2 3">
    <name type="scientific">Salmonella enterica</name>
    <name type="common">Salmonella choleraesuis</name>
    <dbReference type="NCBI Taxonomy" id="28901"/>
    <lineage>
        <taxon>Bacteria</taxon>
        <taxon>Pseudomonadati</taxon>
        <taxon>Pseudomonadota</taxon>
        <taxon>Gammaproteobacteria</taxon>
        <taxon>Enterobacterales</taxon>
        <taxon>Enterobacteriaceae</taxon>
        <taxon>Salmonella</taxon>
    </lineage>
</organism>
<gene>
    <name evidence="2" type="ORF">NCTC10252_04314</name>
</gene>
<dbReference type="AlphaFoldDB" id="A0A379QNZ6"/>
<name>A0A379QNZ6_SALER</name>
<keyword evidence="1" id="KW-1133">Transmembrane helix</keyword>
<feature type="transmembrane region" description="Helical" evidence="1">
    <location>
        <begin position="32"/>
        <end position="54"/>
    </location>
</feature>
<evidence type="ECO:0000313" key="2">
    <source>
        <dbReference type="EMBL" id="SUF58968.1"/>
    </source>
</evidence>
<accession>A0A379QNZ6</accession>
<sequence>MVRLQMTRNLLLDYDHFLKWRTLKKMLERDNIINGFLFESLNVCLIYIINIWLWNVLFVSLYMT</sequence>
<dbReference type="EMBL" id="UGWP01000004">
    <property type="protein sequence ID" value="SUF58968.1"/>
    <property type="molecule type" value="Genomic_DNA"/>
</dbReference>